<evidence type="ECO:0000256" key="1">
    <source>
        <dbReference type="SAM" id="MobiDB-lite"/>
    </source>
</evidence>
<name>A0ABT1HMI9_STRSD</name>
<gene>
    <name evidence="2" type="ORF">LX15_000398</name>
</gene>
<organism evidence="2 3">
    <name type="scientific">Streptoalloteichus tenebrarius (strain ATCC 17920 / DSM 40477 / JCM 4838 / CBS 697.72 / NBRC 16177 / NCIMB 11028 / NRRL B-12390 / A12253. 1 / ISP 5477)</name>
    <name type="common">Streptomyces tenebrarius</name>
    <dbReference type="NCBI Taxonomy" id="1933"/>
    <lineage>
        <taxon>Bacteria</taxon>
        <taxon>Bacillati</taxon>
        <taxon>Actinomycetota</taxon>
        <taxon>Actinomycetes</taxon>
        <taxon>Pseudonocardiales</taxon>
        <taxon>Pseudonocardiaceae</taxon>
        <taxon>Streptoalloteichus</taxon>
    </lineage>
</organism>
<proteinExistence type="predicted"/>
<reference evidence="2 3" key="1">
    <citation type="submission" date="2022-06" db="EMBL/GenBank/DDBJ databases">
        <title>Genomic Encyclopedia of Archaeal and Bacterial Type Strains, Phase II (KMG-II): from individual species to whole genera.</title>
        <authorList>
            <person name="Goeker M."/>
        </authorList>
    </citation>
    <scope>NUCLEOTIDE SEQUENCE [LARGE SCALE GENOMIC DNA]</scope>
    <source>
        <strain evidence="2 3">DSM 40477</strain>
    </source>
</reference>
<dbReference type="RefSeq" id="WP_253667702.1">
    <property type="nucleotide sequence ID" value="NZ_JAMTCP010000002.1"/>
</dbReference>
<accession>A0ABT1HMI9</accession>
<dbReference type="Proteomes" id="UP001205311">
    <property type="component" value="Unassembled WGS sequence"/>
</dbReference>
<comment type="caution">
    <text evidence="2">The sequence shown here is derived from an EMBL/GenBank/DDBJ whole genome shotgun (WGS) entry which is preliminary data.</text>
</comment>
<dbReference type="EMBL" id="JAMTCP010000002">
    <property type="protein sequence ID" value="MCP2256715.1"/>
    <property type="molecule type" value="Genomic_DNA"/>
</dbReference>
<evidence type="ECO:0000313" key="2">
    <source>
        <dbReference type="EMBL" id="MCP2256715.1"/>
    </source>
</evidence>
<feature type="compositionally biased region" description="Basic and acidic residues" evidence="1">
    <location>
        <begin position="99"/>
        <end position="108"/>
    </location>
</feature>
<evidence type="ECO:0000313" key="3">
    <source>
        <dbReference type="Proteomes" id="UP001205311"/>
    </source>
</evidence>
<feature type="compositionally biased region" description="Low complexity" evidence="1">
    <location>
        <begin position="109"/>
        <end position="126"/>
    </location>
</feature>
<keyword evidence="3" id="KW-1185">Reference proteome</keyword>
<protein>
    <submittedName>
        <fullName evidence="2">Uncharacterized protein</fullName>
    </submittedName>
</protein>
<sequence>MNANRPPGGEHDDARGRLAEELHALVDAVADRAQPWLERLRAGGGAAHDTGSCGWCPVCQGLAVLRGERPEVASRITEQVAGLLATLRSVVEQAPTGGRRQEPEERTAPEPATPSASTSTATSASADGDQSDVEPRVRRITVRRAAPTRDGGPEC</sequence>
<feature type="region of interest" description="Disordered" evidence="1">
    <location>
        <begin position="91"/>
        <end position="155"/>
    </location>
</feature>